<feature type="region of interest" description="Disordered" evidence="1">
    <location>
        <begin position="129"/>
        <end position="159"/>
    </location>
</feature>
<organism evidence="2 3">
    <name type="scientific">Mytilus galloprovincialis</name>
    <name type="common">Mediterranean mussel</name>
    <dbReference type="NCBI Taxonomy" id="29158"/>
    <lineage>
        <taxon>Eukaryota</taxon>
        <taxon>Metazoa</taxon>
        <taxon>Spiralia</taxon>
        <taxon>Lophotrochozoa</taxon>
        <taxon>Mollusca</taxon>
        <taxon>Bivalvia</taxon>
        <taxon>Autobranchia</taxon>
        <taxon>Pteriomorphia</taxon>
        <taxon>Mytilida</taxon>
        <taxon>Mytiloidea</taxon>
        <taxon>Mytilidae</taxon>
        <taxon>Mytilinae</taxon>
        <taxon>Mytilus</taxon>
    </lineage>
</organism>
<gene>
    <name evidence="2" type="ORF">MGAL_10B006002</name>
</gene>
<protein>
    <submittedName>
        <fullName evidence="2">Uncharacterized protein</fullName>
    </submittedName>
</protein>
<evidence type="ECO:0000256" key="1">
    <source>
        <dbReference type="SAM" id="MobiDB-lite"/>
    </source>
</evidence>
<feature type="region of interest" description="Disordered" evidence="1">
    <location>
        <begin position="807"/>
        <end position="832"/>
    </location>
</feature>
<accession>A0A8B6E5M3</accession>
<feature type="region of interest" description="Disordered" evidence="1">
    <location>
        <begin position="474"/>
        <end position="519"/>
    </location>
</feature>
<feature type="compositionally biased region" description="Basic and acidic residues" evidence="1">
    <location>
        <begin position="714"/>
        <end position="724"/>
    </location>
</feature>
<feature type="compositionally biased region" description="Basic and acidic residues" evidence="1">
    <location>
        <begin position="252"/>
        <end position="262"/>
    </location>
</feature>
<comment type="caution">
    <text evidence="2">The sequence shown here is derived from an EMBL/GenBank/DDBJ whole genome shotgun (WGS) entry which is preliminary data.</text>
</comment>
<feature type="region of interest" description="Disordered" evidence="1">
    <location>
        <begin position="1"/>
        <end position="61"/>
    </location>
</feature>
<feature type="region of interest" description="Disordered" evidence="1">
    <location>
        <begin position="934"/>
        <end position="996"/>
    </location>
</feature>
<proteinExistence type="predicted"/>
<feature type="region of interest" description="Disordered" evidence="1">
    <location>
        <begin position="699"/>
        <end position="724"/>
    </location>
</feature>
<feature type="compositionally biased region" description="Polar residues" evidence="1">
    <location>
        <begin position="21"/>
        <end position="33"/>
    </location>
</feature>
<dbReference type="EMBL" id="UYJE01004596">
    <property type="protein sequence ID" value="VDI29500.1"/>
    <property type="molecule type" value="Genomic_DNA"/>
</dbReference>
<feature type="compositionally biased region" description="Basic and acidic residues" evidence="1">
    <location>
        <begin position="593"/>
        <end position="627"/>
    </location>
</feature>
<evidence type="ECO:0000313" key="3">
    <source>
        <dbReference type="Proteomes" id="UP000596742"/>
    </source>
</evidence>
<feature type="region of interest" description="Disordered" evidence="1">
    <location>
        <begin position="345"/>
        <end position="372"/>
    </location>
</feature>
<feature type="compositionally biased region" description="Polar residues" evidence="1">
    <location>
        <begin position="1262"/>
        <end position="1271"/>
    </location>
</feature>
<dbReference type="OrthoDB" id="6178181at2759"/>
<sequence length="1353" mass="155053">MDRDKNITIKPHTIADKITGSGEQSQTSTAKRTSSGEKDQMHSSKTDRKILMKSDMVPRDEKKTRYLGLITSRPAVHDTAEYDTKVDHLSVEQVIASDTSSLHEDYQVDQNIYSQENINIIPLNFSDEITESDKQSETSTEHVSTRKERERTHTASKDREVLRKRDIVSTEEKRTRDDRLIKSKHTVDDTAEYDSQTNNLSDETALARDTSSLHETYQVDQNIYSQENIIPDQIIEKDSQSETSTEHVSSITEREKEHTATKDKRIFRKSDMVSKDVKRARDSGLITSKQAFEDTAQYDPKIKYKTDQPVVSRDVSSRHEEYEDKDAKIILRGTQDVHQQFNKENETIEPHSSAGQITDSEHHSRTSTEQITSIKDKEETDILTSDSMTSMKRYVRSIDEIRARTERLMIPTHSVDTTKEYKTTTVSVSDEPVKSSYSSLFDFDLNAGIQKVILSDSKDDLKMDRDKNITIKPHTIADKITGSGEQSQTSTAKRTSSGEKDQMHSSKTDRKILMKSDMVPRDEKKTRYLGLITSRPAVHDTAEYDTKVDHLSVEQVIASDTSSLHEDYQVDQNIYSQENINIIPLNFSDEITESDKQSETSTEHVSTRKERERTHTASKDREVLRKRDIVSTEEKRTRDDRLIKSKHTVDDTAEYDSQTNNLSDETALARDTSSLHETYQVDQNIYSQENIIPDQIIEKDSQSETSTEHVSSITEREKEHTATKDKRIFRKSDMVSKDVKRARDSGLITSKQAFEDTAQYDPKIKYKTDQPVVSRDVSSRHEEYEDKDAKIILRGTQDVHQQFNKENETIEPHSSAGQITDSEHHSRTSTEQITSIKDKEETDILTSDSMTSMKRYVRSIDEIRARTERLMIPTHSVDTTKEYKTTTVSVSDEPVKSSYSSLFDFDLNAGIQKVILSDSKDDLKMDRDKNITIKPPTIADKITGSGEQSQTSTAKRKSSGKKDQAHSSKTDRKILMKSDMVPRDEKKTRDSVIASDTSSLHEDYQVDQNIYSQENINIISLNISDEITESGKQSETSTEHVSRRKERERTHTATKDREVLRKRDIVSTEEKRTRDDRLITSKHTVDDTAEYDSKTDNLSDKTALARDTSSLHETYQVDQNIYSQENIIPDQITKRTPSLKRPLSMCQVLQKEKRNTQLQKTKEYLGKSDMVSKDVKRARDSGLITSKQAFEDTAQYDPKMEYQTDQPVVSRDTKSRHKEYVDKDARIILSDTQDVLQQFNKKNDTIEPRFSAGQITDRENLSRTSTEQITSIKDKEETDISTSDSMTSMKRYVRSIDEIRARTERLMTPKHSVDTTKEYKTTTVSVSDEPVKSSYSSLFDFDLNAGIQKVNSK</sequence>
<feature type="compositionally biased region" description="Polar residues" evidence="1">
    <location>
        <begin position="241"/>
        <end position="251"/>
    </location>
</feature>
<feature type="region of interest" description="Disordered" evidence="1">
    <location>
        <begin position="1259"/>
        <end position="1284"/>
    </location>
</feature>
<feature type="compositionally biased region" description="Basic and acidic residues" evidence="1">
    <location>
        <begin position="34"/>
        <end position="61"/>
    </location>
</feature>
<feature type="compositionally biased region" description="Basic and acidic residues" evidence="1">
    <location>
        <begin position="1037"/>
        <end position="1058"/>
    </location>
</feature>
<feature type="compositionally biased region" description="Polar residues" evidence="1">
    <location>
        <begin position="703"/>
        <end position="713"/>
    </location>
</feature>
<feature type="compositionally biased region" description="Polar residues" evidence="1">
    <location>
        <begin position="483"/>
        <end position="495"/>
    </location>
</feature>
<feature type="compositionally biased region" description="Basic and acidic residues" evidence="1">
    <location>
        <begin position="496"/>
        <end position="519"/>
    </location>
</feature>
<feature type="region of interest" description="Disordered" evidence="1">
    <location>
        <begin position="591"/>
        <end position="627"/>
    </location>
</feature>
<keyword evidence="3" id="KW-1185">Reference proteome</keyword>
<evidence type="ECO:0000313" key="2">
    <source>
        <dbReference type="EMBL" id="VDI29500.1"/>
    </source>
</evidence>
<reference evidence="2" key="1">
    <citation type="submission" date="2018-11" db="EMBL/GenBank/DDBJ databases">
        <authorList>
            <person name="Alioto T."/>
            <person name="Alioto T."/>
        </authorList>
    </citation>
    <scope>NUCLEOTIDE SEQUENCE</scope>
</reference>
<feature type="region of interest" description="Disordered" evidence="1">
    <location>
        <begin position="1029"/>
        <end position="1058"/>
    </location>
</feature>
<feature type="compositionally biased region" description="Basic and acidic residues" evidence="1">
    <location>
        <begin position="960"/>
        <end position="990"/>
    </location>
</feature>
<feature type="region of interest" description="Disordered" evidence="1">
    <location>
        <begin position="237"/>
        <end position="262"/>
    </location>
</feature>
<feature type="compositionally biased region" description="Basic and acidic residues" evidence="1">
    <location>
        <begin position="131"/>
        <end position="159"/>
    </location>
</feature>
<dbReference type="Proteomes" id="UP000596742">
    <property type="component" value="Unassembled WGS sequence"/>
</dbReference>
<name>A0A8B6E5M3_MYTGA</name>